<evidence type="ECO:0000313" key="1">
    <source>
        <dbReference type="EMBL" id="KAK2158545.1"/>
    </source>
</evidence>
<protein>
    <recommendedName>
        <fullName evidence="3">VWFA domain-containing protein</fullName>
    </recommendedName>
</protein>
<sequence>MYLLPTARPSVTRPLNRGLLDPDCDVCESLLDFDTDYNYVSCDVCWKLLDETSDFMTDCIRYMSDLEKMEMRHKCLENFEDFNKDLSDECYTKRGKNVTLPECETCRGDNLCIEVVVDYSPSAYSRSGWRPFIYWIYYSQLDIGRNKSLYVNIDISNACKDKHKYGIIVTDGYDSTTRIMNAVENIPEDITMIVIGLERSNVDNLLIMARNNPDNVYTTENFSLHSAISDDLRRRHR</sequence>
<dbReference type="SUPFAM" id="SSF53300">
    <property type="entry name" value="vWA-like"/>
    <property type="match status" value="1"/>
</dbReference>
<dbReference type="EMBL" id="JAODUP010000167">
    <property type="protein sequence ID" value="KAK2158545.1"/>
    <property type="molecule type" value="Genomic_DNA"/>
</dbReference>
<keyword evidence="2" id="KW-1185">Reference proteome</keyword>
<comment type="caution">
    <text evidence="1">The sequence shown here is derived from an EMBL/GenBank/DDBJ whole genome shotgun (WGS) entry which is preliminary data.</text>
</comment>
<dbReference type="Proteomes" id="UP001208570">
    <property type="component" value="Unassembled WGS sequence"/>
</dbReference>
<dbReference type="Gene3D" id="3.40.50.410">
    <property type="entry name" value="von Willebrand factor, type A domain"/>
    <property type="match status" value="1"/>
</dbReference>
<gene>
    <name evidence="1" type="ORF">LSH36_167g00020</name>
</gene>
<evidence type="ECO:0008006" key="3">
    <source>
        <dbReference type="Google" id="ProtNLM"/>
    </source>
</evidence>
<organism evidence="1 2">
    <name type="scientific">Paralvinella palmiformis</name>
    <dbReference type="NCBI Taxonomy" id="53620"/>
    <lineage>
        <taxon>Eukaryota</taxon>
        <taxon>Metazoa</taxon>
        <taxon>Spiralia</taxon>
        <taxon>Lophotrochozoa</taxon>
        <taxon>Annelida</taxon>
        <taxon>Polychaeta</taxon>
        <taxon>Sedentaria</taxon>
        <taxon>Canalipalpata</taxon>
        <taxon>Terebellida</taxon>
        <taxon>Terebelliformia</taxon>
        <taxon>Alvinellidae</taxon>
        <taxon>Paralvinella</taxon>
    </lineage>
</organism>
<dbReference type="InterPro" id="IPR036465">
    <property type="entry name" value="vWFA_dom_sf"/>
</dbReference>
<dbReference type="AlphaFoldDB" id="A0AAD9N6F8"/>
<proteinExistence type="predicted"/>
<evidence type="ECO:0000313" key="2">
    <source>
        <dbReference type="Proteomes" id="UP001208570"/>
    </source>
</evidence>
<name>A0AAD9N6F8_9ANNE</name>
<reference evidence="1" key="1">
    <citation type="journal article" date="2023" name="Mol. Biol. Evol.">
        <title>Third-Generation Sequencing Reveals the Adaptive Role of the Epigenome in Three Deep-Sea Polychaetes.</title>
        <authorList>
            <person name="Perez M."/>
            <person name="Aroh O."/>
            <person name="Sun Y."/>
            <person name="Lan Y."/>
            <person name="Juniper S.K."/>
            <person name="Young C.R."/>
            <person name="Angers B."/>
            <person name="Qian P.Y."/>
        </authorList>
    </citation>
    <scope>NUCLEOTIDE SEQUENCE</scope>
    <source>
        <strain evidence="1">P08H-3</strain>
    </source>
</reference>
<accession>A0AAD9N6F8</accession>